<evidence type="ECO:0000313" key="1">
    <source>
        <dbReference type="EMBL" id="MBW91939.1"/>
    </source>
</evidence>
<accession>A0A2P2JES6</accession>
<organism evidence="1">
    <name type="scientific">Rhizophora mucronata</name>
    <name type="common">Asiatic mangrove</name>
    <dbReference type="NCBI Taxonomy" id="61149"/>
    <lineage>
        <taxon>Eukaryota</taxon>
        <taxon>Viridiplantae</taxon>
        <taxon>Streptophyta</taxon>
        <taxon>Embryophyta</taxon>
        <taxon>Tracheophyta</taxon>
        <taxon>Spermatophyta</taxon>
        <taxon>Magnoliopsida</taxon>
        <taxon>eudicotyledons</taxon>
        <taxon>Gunneridae</taxon>
        <taxon>Pentapetalae</taxon>
        <taxon>rosids</taxon>
        <taxon>fabids</taxon>
        <taxon>Malpighiales</taxon>
        <taxon>Rhizophoraceae</taxon>
        <taxon>Rhizophora</taxon>
    </lineage>
</organism>
<name>A0A2P2JES6_RHIMU</name>
<dbReference type="EMBL" id="GGEC01011456">
    <property type="protein sequence ID" value="MBW91939.1"/>
    <property type="molecule type" value="Transcribed_RNA"/>
</dbReference>
<dbReference type="AlphaFoldDB" id="A0A2P2JES6"/>
<protein>
    <submittedName>
        <fullName evidence="1">Uncharacterized protein</fullName>
    </submittedName>
</protein>
<sequence>MKKKYKCHVKSYSMGPFNNHTQIQNFITRHPFLHNSNEKNTPNVPNFFSDFTFQQTPNGVHNQ</sequence>
<reference evidence="1" key="1">
    <citation type="submission" date="2018-02" db="EMBL/GenBank/DDBJ databases">
        <title>Rhizophora mucronata_Transcriptome.</title>
        <authorList>
            <person name="Meera S.P."/>
            <person name="Sreeshan A."/>
            <person name="Augustine A."/>
        </authorList>
    </citation>
    <scope>NUCLEOTIDE SEQUENCE</scope>
    <source>
        <tissue evidence="1">Leaf</tissue>
    </source>
</reference>
<proteinExistence type="predicted"/>